<protein>
    <submittedName>
        <fullName evidence="1">Uncharacterized protein</fullName>
    </submittedName>
</protein>
<reference evidence="1 2" key="1">
    <citation type="journal article" date="2009" name="Nature">
        <title>The Sorghum bicolor genome and the diversification of grasses.</title>
        <authorList>
            <person name="Paterson A.H."/>
            <person name="Bowers J.E."/>
            <person name="Bruggmann R."/>
            <person name="Dubchak I."/>
            <person name="Grimwood J."/>
            <person name="Gundlach H."/>
            <person name="Haberer G."/>
            <person name="Hellsten U."/>
            <person name="Mitros T."/>
            <person name="Poliakov A."/>
            <person name="Schmutz J."/>
            <person name="Spannagl M."/>
            <person name="Tang H."/>
            <person name="Wang X."/>
            <person name="Wicker T."/>
            <person name="Bharti A.K."/>
            <person name="Chapman J."/>
            <person name="Feltus F.A."/>
            <person name="Gowik U."/>
            <person name="Grigoriev I.V."/>
            <person name="Lyons E."/>
            <person name="Maher C.A."/>
            <person name="Martis M."/>
            <person name="Narechania A."/>
            <person name="Otillar R.P."/>
            <person name="Penning B.W."/>
            <person name="Salamov A.A."/>
            <person name="Wang Y."/>
            <person name="Zhang L."/>
            <person name="Carpita N.C."/>
            <person name="Freeling M."/>
            <person name="Gingle A.R."/>
            <person name="Hash C.T."/>
            <person name="Keller B."/>
            <person name="Klein P."/>
            <person name="Kresovich S."/>
            <person name="McCann M.C."/>
            <person name="Ming R."/>
            <person name="Peterson D.G."/>
            <person name="Mehboob-ur-Rahman"/>
            <person name="Ware D."/>
            <person name="Westhoff P."/>
            <person name="Mayer K.F."/>
            <person name="Messing J."/>
            <person name="Rokhsar D.S."/>
        </authorList>
    </citation>
    <scope>NUCLEOTIDE SEQUENCE [LARGE SCALE GENOMIC DNA]</scope>
    <source>
        <strain evidence="2">cv. BTx623</strain>
    </source>
</reference>
<name>A0A1Z5SB02_SORBI</name>
<gene>
    <name evidence="1" type="ORF">SORBI_3001G477650</name>
</gene>
<dbReference type="Proteomes" id="UP000000768">
    <property type="component" value="Chromosome 1"/>
</dbReference>
<dbReference type="AlphaFoldDB" id="A0A1Z5SB02"/>
<proteinExistence type="predicted"/>
<dbReference type="InParanoid" id="A0A1Z5SB02"/>
<keyword evidence="2" id="KW-1185">Reference proteome</keyword>
<dbReference type="Gramene" id="OQU93098">
    <property type="protein sequence ID" value="OQU93098"/>
    <property type="gene ID" value="SORBI_3001G477650"/>
</dbReference>
<accession>A0A1Z5SB02</accession>
<organism evidence="1 2">
    <name type="scientific">Sorghum bicolor</name>
    <name type="common">Sorghum</name>
    <name type="synonym">Sorghum vulgare</name>
    <dbReference type="NCBI Taxonomy" id="4558"/>
    <lineage>
        <taxon>Eukaryota</taxon>
        <taxon>Viridiplantae</taxon>
        <taxon>Streptophyta</taxon>
        <taxon>Embryophyta</taxon>
        <taxon>Tracheophyta</taxon>
        <taxon>Spermatophyta</taxon>
        <taxon>Magnoliopsida</taxon>
        <taxon>Liliopsida</taxon>
        <taxon>Poales</taxon>
        <taxon>Poaceae</taxon>
        <taxon>PACMAD clade</taxon>
        <taxon>Panicoideae</taxon>
        <taxon>Andropogonodae</taxon>
        <taxon>Andropogoneae</taxon>
        <taxon>Sorghinae</taxon>
        <taxon>Sorghum</taxon>
    </lineage>
</organism>
<reference evidence="2" key="2">
    <citation type="journal article" date="2018" name="Plant J.">
        <title>The Sorghum bicolor reference genome: improved assembly, gene annotations, a transcriptome atlas, and signatures of genome organization.</title>
        <authorList>
            <person name="McCormick R.F."/>
            <person name="Truong S.K."/>
            <person name="Sreedasyam A."/>
            <person name="Jenkins J."/>
            <person name="Shu S."/>
            <person name="Sims D."/>
            <person name="Kennedy M."/>
            <person name="Amirebrahimi M."/>
            <person name="Weers B.D."/>
            <person name="McKinley B."/>
            <person name="Mattison A."/>
            <person name="Morishige D.T."/>
            <person name="Grimwood J."/>
            <person name="Schmutz J."/>
            <person name="Mullet J.E."/>
        </authorList>
    </citation>
    <scope>NUCLEOTIDE SEQUENCE [LARGE SCALE GENOMIC DNA]</scope>
    <source>
        <strain evidence="2">cv. BTx623</strain>
    </source>
</reference>
<evidence type="ECO:0000313" key="1">
    <source>
        <dbReference type="EMBL" id="OQU93098.1"/>
    </source>
</evidence>
<dbReference type="EMBL" id="CM000760">
    <property type="protein sequence ID" value="OQU93098.1"/>
    <property type="molecule type" value="Genomic_DNA"/>
</dbReference>
<sequence>MMSICTAFFFWTTREPVDDTAQLIISASYYSRPHASRTPKIKPCIYRLCTCISSPSTRRSFSSPVLLINLLRTLLSARRKIVKRNGAYAHSLDVDF</sequence>
<evidence type="ECO:0000313" key="2">
    <source>
        <dbReference type="Proteomes" id="UP000000768"/>
    </source>
</evidence>